<dbReference type="InterPro" id="IPR029063">
    <property type="entry name" value="SAM-dependent_MTases_sf"/>
</dbReference>
<comment type="subcellular location">
    <subcellularLocation>
        <location evidence="2 10">Cytoplasm</location>
    </subcellularLocation>
</comment>
<evidence type="ECO:0000313" key="11">
    <source>
        <dbReference type="Proteomes" id="UP000504629"/>
    </source>
</evidence>
<dbReference type="OrthoDB" id="10047021at2759"/>
<evidence type="ECO:0000256" key="6">
    <source>
        <dbReference type="ARBA" id="ARBA00022679"/>
    </source>
</evidence>
<dbReference type="EC" id="2.1.1.211" evidence="10"/>
<comment type="similarity">
    <text evidence="3 10">Belongs to the TRM44 family.</text>
</comment>
<dbReference type="AlphaFoldDB" id="A0A6J2JBP0"/>
<comment type="function">
    <text evidence="10">Adenosyl-L-methionine (AdoMet)-dependent tRNA (uracil-O(2)-)-methyltransferase.</text>
</comment>
<keyword evidence="4 10" id="KW-0963">Cytoplasm</keyword>
<organism evidence="11 12">
    <name type="scientific">Bombyx mandarina</name>
    <name type="common">Wild silk moth</name>
    <name type="synonym">Wild silkworm</name>
    <dbReference type="NCBI Taxonomy" id="7092"/>
    <lineage>
        <taxon>Eukaryota</taxon>
        <taxon>Metazoa</taxon>
        <taxon>Ecdysozoa</taxon>
        <taxon>Arthropoda</taxon>
        <taxon>Hexapoda</taxon>
        <taxon>Insecta</taxon>
        <taxon>Pterygota</taxon>
        <taxon>Neoptera</taxon>
        <taxon>Endopterygota</taxon>
        <taxon>Lepidoptera</taxon>
        <taxon>Glossata</taxon>
        <taxon>Ditrysia</taxon>
        <taxon>Bombycoidea</taxon>
        <taxon>Bombycidae</taxon>
        <taxon>Bombycinae</taxon>
        <taxon>Bombyx</taxon>
    </lineage>
</organism>
<gene>
    <name evidence="12" type="primary">LOC114240268</name>
</gene>
<evidence type="ECO:0000256" key="7">
    <source>
        <dbReference type="ARBA" id="ARBA00022691"/>
    </source>
</evidence>
<dbReference type="GO" id="GO:0141101">
    <property type="term" value="F:tRNA(Ser) (uridine(44)-2'-O-)-methyltransferase activity"/>
    <property type="evidence" value="ECO:0007669"/>
    <property type="project" value="UniProtKB-EC"/>
</dbReference>
<dbReference type="RefSeq" id="XP_028026532.1">
    <property type="nucleotide sequence ID" value="XM_028170731.1"/>
</dbReference>
<keyword evidence="11" id="KW-1185">Reference proteome</keyword>
<evidence type="ECO:0000256" key="2">
    <source>
        <dbReference type="ARBA" id="ARBA00004496"/>
    </source>
</evidence>
<keyword evidence="8 10" id="KW-0819">tRNA processing</keyword>
<dbReference type="PANTHER" id="PTHR21210">
    <property type="entry name" value="TRNA (URACIL-O(2)-)-METHYLTRANSFERASE-RELATED"/>
    <property type="match status" value="1"/>
</dbReference>
<comment type="catalytic activity">
    <reaction evidence="9 10">
        <text>uridine(44) in tRNA(Ser) + S-adenosyl-L-methionine = 2'-O-methyluridine(44) in tRNA(Ser) + S-adenosyl-L-homocysteine + H(+)</text>
        <dbReference type="Rhea" id="RHEA:43100"/>
        <dbReference type="Rhea" id="RHEA-COMP:10339"/>
        <dbReference type="Rhea" id="RHEA-COMP:10340"/>
        <dbReference type="ChEBI" id="CHEBI:15378"/>
        <dbReference type="ChEBI" id="CHEBI:57856"/>
        <dbReference type="ChEBI" id="CHEBI:59789"/>
        <dbReference type="ChEBI" id="CHEBI:65315"/>
        <dbReference type="ChEBI" id="CHEBI:74478"/>
        <dbReference type="EC" id="2.1.1.211"/>
    </reaction>
</comment>
<evidence type="ECO:0000256" key="5">
    <source>
        <dbReference type="ARBA" id="ARBA00022603"/>
    </source>
</evidence>
<evidence type="ECO:0000256" key="1">
    <source>
        <dbReference type="ARBA" id="ARBA00002778"/>
    </source>
</evidence>
<protein>
    <recommendedName>
        <fullName evidence="10">tRNA (uracil-O(2)-)-methyltransferase</fullName>
        <ecNumber evidence="10">2.1.1.211</ecNumber>
    </recommendedName>
</protein>
<dbReference type="Proteomes" id="UP000504629">
    <property type="component" value="Unplaced"/>
</dbReference>
<dbReference type="Pfam" id="PF07757">
    <property type="entry name" value="AdoMet_MTase"/>
    <property type="match status" value="1"/>
</dbReference>
<dbReference type="KEGG" id="bman:114240268"/>
<evidence type="ECO:0000256" key="8">
    <source>
        <dbReference type="ARBA" id="ARBA00022694"/>
    </source>
</evidence>
<dbReference type="PANTHER" id="PTHR21210:SF0">
    <property type="entry name" value="TRNA (URACIL-O(2)-)-METHYLTRANSFERASE-RELATED"/>
    <property type="match status" value="1"/>
</dbReference>
<evidence type="ECO:0000256" key="9">
    <source>
        <dbReference type="ARBA" id="ARBA00047957"/>
    </source>
</evidence>
<keyword evidence="6 10" id="KW-0808">Transferase</keyword>
<dbReference type="InterPro" id="IPR011671">
    <property type="entry name" value="tRNA_uracil_MeTrfase"/>
</dbReference>
<keyword evidence="7 10" id="KW-0949">S-adenosyl-L-methionine</keyword>
<accession>A0A6J2JBP0</accession>
<reference evidence="12" key="1">
    <citation type="submission" date="2025-08" db="UniProtKB">
        <authorList>
            <consortium name="RefSeq"/>
        </authorList>
    </citation>
    <scope>IDENTIFICATION</scope>
    <source>
        <tissue evidence="12">Silk gland</tissue>
    </source>
</reference>
<dbReference type="GeneID" id="114240268"/>
<keyword evidence="5 10" id="KW-0489">Methyltransferase</keyword>
<evidence type="ECO:0000256" key="4">
    <source>
        <dbReference type="ARBA" id="ARBA00022490"/>
    </source>
</evidence>
<evidence type="ECO:0000256" key="10">
    <source>
        <dbReference type="RuleBase" id="RU368004"/>
    </source>
</evidence>
<dbReference type="GO" id="GO:0005737">
    <property type="term" value="C:cytoplasm"/>
    <property type="evidence" value="ECO:0007669"/>
    <property type="project" value="UniProtKB-SubCell"/>
</dbReference>
<proteinExistence type="inferred from homology"/>
<comment type="function">
    <text evidence="1">Probable adenosyl-L-methionine (AdoMet)-dependent tRNA (uracil-O(2)-)-methyltransferase.</text>
</comment>
<dbReference type="GO" id="GO:0030488">
    <property type="term" value="P:tRNA methylation"/>
    <property type="evidence" value="ECO:0007669"/>
    <property type="project" value="UniProtKB-UniRule"/>
</dbReference>
<dbReference type="SUPFAM" id="SSF53335">
    <property type="entry name" value="S-adenosyl-L-methionine-dependent methyltransferases"/>
    <property type="match status" value="1"/>
</dbReference>
<sequence length="590" mass="67826">MTATTKYSCSPSKESFYEAVQILITKPHVVNKRLWGSKIWLKHNCISLEETVTWPNHIHKLESVSTPEIEKYIDCMYNTMKLQKCDGDSISDCFEINILELFPKNYADKASYQLIIINKLESYIIFYNVTPSEVIQNTTPSFTYGIHIENDMIVLNAHCDDENSKSYMWLKNKLLPQFIKWTTETESNNGKKKICTASLTLVSSSKYFEKYNELKLKYGKDLVKIWPECTDPTKFVYEDVAIATYLLLLWEDRSLVKKQTFVDLGCGNGLLVYILCKEGHAGLGIDVRKREIWDMYPPEVKLKMKTIVPSESNLFPNADWIIGNHSDELTPWIPVIAAKSSYKCNFFLLPCCAFNFDGSKYQRVDSKKSQYTEYLEHVKKICEDCGFITDLDRLKIPSTKRICLVSNGRMYSPDTYKDSINKISKIFKEKHARGNVENDTWLADFKARESTQKVRNCTQLDKNLIESIVKIVTDCLLEGCSKDCNEQWSVGKIVEISELVSLIPKQNLIKLKSECGGLQTLLKNNHNIFLVSGGKVQLRYPKTVDQVITIQKRQKIIDTKIQVKPCWFHNNHPQGCPLSSINCSFLHSKG</sequence>
<name>A0A6J2JBP0_BOMMA</name>
<evidence type="ECO:0000256" key="3">
    <source>
        <dbReference type="ARBA" id="ARBA00009056"/>
    </source>
</evidence>
<evidence type="ECO:0000313" key="12">
    <source>
        <dbReference type="RefSeq" id="XP_028026532.1"/>
    </source>
</evidence>